<evidence type="ECO:0000256" key="4">
    <source>
        <dbReference type="SAM" id="Phobius"/>
    </source>
</evidence>
<evidence type="ECO:0000259" key="5">
    <source>
        <dbReference type="PROSITE" id="PS50901"/>
    </source>
</evidence>
<feature type="transmembrane region" description="Helical" evidence="4">
    <location>
        <begin position="37"/>
        <end position="57"/>
    </location>
</feature>
<evidence type="ECO:0000256" key="2">
    <source>
        <dbReference type="ARBA" id="ARBA00022840"/>
    </source>
</evidence>
<dbReference type="PROSITE" id="PS50901">
    <property type="entry name" value="FTSK"/>
    <property type="match status" value="2"/>
</dbReference>
<proteinExistence type="predicted"/>
<name>A9WAY1_CHLAA</name>
<dbReference type="PANTHER" id="PTHR22683:SF1">
    <property type="entry name" value="TYPE VII SECRETION SYSTEM PROTEIN ESSC"/>
    <property type="match status" value="1"/>
</dbReference>
<keyword evidence="4" id="KW-1133">Transmembrane helix</keyword>
<feature type="binding site" evidence="3">
    <location>
        <begin position="474"/>
        <end position="481"/>
    </location>
    <ligand>
        <name>ATP</name>
        <dbReference type="ChEBI" id="CHEBI:30616"/>
    </ligand>
</feature>
<dbReference type="InterPro" id="IPR003593">
    <property type="entry name" value="AAA+_ATPase"/>
</dbReference>
<keyword evidence="4" id="KW-0472">Membrane</keyword>
<keyword evidence="7" id="KW-1185">Reference proteome</keyword>
<dbReference type="GO" id="GO:0051301">
    <property type="term" value="P:cell division"/>
    <property type="evidence" value="ECO:0007669"/>
    <property type="project" value="UniProtKB-KW"/>
</dbReference>
<dbReference type="InterPro" id="IPR002543">
    <property type="entry name" value="FtsK_dom"/>
</dbReference>
<dbReference type="Proteomes" id="UP000002008">
    <property type="component" value="Chromosome"/>
</dbReference>
<dbReference type="InterPro" id="IPR050206">
    <property type="entry name" value="FtsK/SpoIIIE/SftA"/>
</dbReference>
<dbReference type="EMBL" id="CP000909">
    <property type="protein sequence ID" value="ABY34762.1"/>
    <property type="molecule type" value="Genomic_DNA"/>
</dbReference>
<feature type="transmembrane region" description="Helical" evidence="4">
    <location>
        <begin position="62"/>
        <end position="81"/>
    </location>
</feature>
<keyword evidence="4" id="KW-0812">Transmembrane</keyword>
<dbReference type="RefSeq" id="WP_012257416.1">
    <property type="nucleotide sequence ID" value="NC_010175.1"/>
</dbReference>
<dbReference type="GO" id="GO:0003677">
    <property type="term" value="F:DNA binding"/>
    <property type="evidence" value="ECO:0007669"/>
    <property type="project" value="InterPro"/>
</dbReference>
<keyword evidence="2 3" id="KW-0067">ATP-binding</keyword>
<keyword evidence="1 3" id="KW-0547">Nucleotide-binding</keyword>
<feature type="domain" description="FtsK" evidence="5">
    <location>
        <begin position="756"/>
        <end position="932"/>
    </location>
</feature>
<dbReference type="PANTHER" id="PTHR22683">
    <property type="entry name" value="SPORULATION PROTEIN RELATED"/>
    <property type="match status" value="1"/>
</dbReference>
<keyword evidence="6" id="KW-0132">Cell division</keyword>
<gene>
    <name evidence="6" type="ordered locus">Caur_1543</name>
</gene>
<evidence type="ECO:0000256" key="1">
    <source>
        <dbReference type="ARBA" id="ARBA00022741"/>
    </source>
</evidence>
<dbReference type="KEGG" id="cau:Caur_1543"/>
<dbReference type="GO" id="GO:0005524">
    <property type="term" value="F:ATP binding"/>
    <property type="evidence" value="ECO:0007669"/>
    <property type="project" value="UniProtKB-UniRule"/>
</dbReference>
<dbReference type="InParanoid" id="A9WAY1"/>
<evidence type="ECO:0000256" key="3">
    <source>
        <dbReference type="PROSITE-ProRule" id="PRU00289"/>
    </source>
</evidence>
<evidence type="ECO:0000313" key="6">
    <source>
        <dbReference type="EMBL" id="ABY34762.1"/>
    </source>
</evidence>
<keyword evidence="6" id="KW-0131">Cell cycle</keyword>
<dbReference type="HOGENOM" id="CLU_003134_6_0_0"/>
<reference evidence="7" key="1">
    <citation type="journal article" date="2011" name="BMC Genomics">
        <title>Complete genome sequence of the filamentous anoxygenic phototrophic bacterium Chloroflexus aurantiacus.</title>
        <authorList>
            <person name="Tang K.H."/>
            <person name="Barry K."/>
            <person name="Chertkov O."/>
            <person name="Dalin E."/>
            <person name="Han C.S."/>
            <person name="Hauser L.J."/>
            <person name="Honchak B.M."/>
            <person name="Karbach L.E."/>
            <person name="Land M.L."/>
            <person name="Lapidus A."/>
            <person name="Larimer F.W."/>
            <person name="Mikhailova N."/>
            <person name="Pitluck S."/>
            <person name="Pierson B.K."/>
            <person name="Blankenship R.E."/>
        </authorList>
    </citation>
    <scope>NUCLEOTIDE SEQUENCE [LARGE SCALE GENOMIC DNA]</scope>
    <source>
        <strain evidence="7">ATCC 29366 / DSM 635 / J-10-fl</strain>
    </source>
</reference>
<dbReference type="EnsemblBacteria" id="ABY34762">
    <property type="protein sequence ID" value="ABY34762"/>
    <property type="gene ID" value="Caur_1543"/>
</dbReference>
<dbReference type="InterPro" id="IPR027417">
    <property type="entry name" value="P-loop_NTPase"/>
</dbReference>
<feature type="domain" description="FtsK" evidence="5">
    <location>
        <begin position="454"/>
        <end position="653"/>
    </location>
</feature>
<dbReference type="CDD" id="cd01127">
    <property type="entry name" value="TrwB_TraG_TraD_VirD4"/>
    <property type="match status" value="1"/>
</dbReference>
<dbReference type="SMART" id="SM00382">
    <property type="entry name" value="AAA"/>
    <property type="match status" value="3"/>
</dbReference>
<dbReference type="PATRIC" id="fig|324602.8.peg.1769"/>
<dbReference type="FunCoup" id="A9WAY1">
    <property type="interactions" value="2"/>
</dbReference>
<dbReference type="AlphaFoldDB" id="A9WAY1"/>
<dbReference type="Pfam" id="PF01580">
    <property type="entry name" value="FtsK_SpoIIIE"/>
    <property type="match status" value="2"/>
</dbReference>
<feature type="binding site" evidence="3">
    <location>
        <begin position="772"/>
        <end position="779"/>
    </location>
    <ligand>
        <name>ATP</name>
        <dbReference type="ChEBI" id="CHEBI:30616"/>
    </ligand>
</feature>
<dbReference type="STRING" id="324602.Caur_1543"/>
<dbReference type="eggNOG" id="COG1674">
    <property type="taxonomic scope" value="Bacteria"/>
</dbReference>
<sequence>MPDSNFNRPPRLRPRWSVETIDLPAPPPPPSPRPNTVWLQALLPIIAALLFGATALIGYGSWLAAVPALVLAVLSGGVTLFHEHDTARRQAQTYAEQQAVFVDRLTMARSRLRRLHEEERAARRYLAPDPVELLRIAGADERSRSPEPRLWERRLSDDDALELRVGCGTLPASARAVVASGAPADRRIDQVIAEYASLHQVPVYIPLLQLGSLGIAGPRPAVLGLAYAMLTQAAVLHAPTELRIGVIAGLATAADWQWIARLPHCQAPDATSVARSLIATEPQATESLLTCLLDELSRRRELPTNHQVPFLIVVDSATLITTHTALGQLLRDGGAHRFIVVVLTDDWSHIPEHCAAMVEVDQRMGRWTRAGEAWPVTPFQPDLLDRREVERLAARLATVRLNEIGAGHHLPRQVRLLDLLSALLPDDQPVPVRWQQQPAMSWHDDVPIGALSEGKPCYLNLNEQQHGPHGIIAGATGAGKSVLLQTIITALAVTHGPDRLNLLLIDFKGGAALAPFAAWPHTTGFVTDLDGRLAARAIAAISSELRRRKAVLRTVAERYGVHIENIADYRDLANRQRLEPLPNLLIVLDEFDEMARSCPDFVSALVRVVKQGRSLGVHLLIATQQPARVVSDEIRSQLSYFIALRLGSSDDSREMLQRPDAAFLPSQLPGRAYMRSGSDVRLLQVARLSGQANGPGDLELIGQRLIHAGRAYLDQLNWQPTPIWQPPLPSRLTLDVPSSDLHTVIGLLDIPQQSRQAPLVIDLRAGHVAVFGGPASGKSTTLARIVLELARCLSPDNLWCYIIDGDGRLLSLFTDLPHVGALVRPFEREAMVSLFRQLEHQVRERRARIAAGQSPGPALLLVVDRLAAVRDELRDAAGESDLSDLVRLARNGRDAGFHLVVSADRPADIPYRLAAQFTQRLALRLPDLNDYADVFGLRPAIQLPPHLPGRGYWLHPDEGLLEVQVALPVGSGDSSDSRELALAVRTQIAALTATTRNTATTLPPPLALLPEQLPFAQLPPSSYRDTTLRLSCGWAAEPPGPVYICLTPEAPHALIVGPRRSGKSTALWIIVRSAQTVEPSLRFVIIDGPRRSLHHLQTLPQTVRYVADEEGIATLSAELSGLRRNPTARHLVIIDDYHLCRERWRDHFTQSYSATPNLFQQLVELAQTGNEPFHLIVAAGITYADDPLLRALDSSRNGLVIWPGRYESGTRLLGLNLPLPEQRTSEQPPGRAILISGDEEPVLIQLAGGDHIKS</sequence>
<organism evidence="6 7">
    <name type="scientific">Chloroflexus aurantiacus (strain ATCC 29366 / DSM 635 / J-10-fl)</name>
    <dbReference type="NCBI Taxonomy" id="324602"/>
    <lineage>
        <taxon>Bacteria</taxon>
        <taxon>Bacillati</taxon>
        <taxon>Chloroflexota</taxon>
        <taxon>Chloroflexia</taxon>
        <taxon>Chloroflexales</taxon>
        <taxon>Chloroflexineae</taxon>
        <taxon>Chloroflexaceae</taxon>
        <taxon>Chloroflexus</taxon>
    </lineage>
</organism>
<accession>A9WAY1</accession>
<dbReference type="Gene3D" id="3.40.50.300">
    <property type="entry name" value="P-loop containing nucleotide triphosphate hydrolases"/>
    <property type="match status" value="4"/>
</dbReference>
<evidence type="ECO:0000313" key="7">
    <source>
        <dbReference type="Proteomes" id="UP000002008"/>
    </source>
</evidence>
<protein>
    <submittedName>
        <fullName evidence="6">Cell divisionFtsK/SpoIIIE</fullName>
    </submittedName>
</protein>
<dbReference type="SUPFAM" id="SSF52540">
    <property type="entry name" value="P-loop containing nucleoside triphosphate hydrolases"/>
    <property type="match status" value="3"/>
</dbReference>